<protein>
    <submittedName>
        <fullName evidence="2">GH3-9</fullName>
    </submittedName>
</protein>
<accession>A0A0A9AJT5</accession>
<evidence type="ECO:0000256" key="1">
    <source>
        <dbReference type="SAM" id="MobiDB-lite"/>
    </source>
</evidence>
<dbReference type="EMBL" id="GBRH01248705">
    <property type="protein sequence ID" value="JAD49190.1"/>
    <property type="molecule type" value="Transcribed_RNA"/>
</dbReference>
<sequence length="87" mass="9348">MRRISTTVSPVPRKSWRTDTTSSWSTLVAPIPPQSLATMCCSGRSSPPTMAQPCTHLSTHSSFRAAALLSRNHSTMSTGAAEPMTSR</sequence>
<proteinExistence type="predicted"/>
<reference evidence="2" key="2">
    <citation type="journal article" date="2015" name="Data Brief">
        <title>Shoot transcriptome of the giant reed, Arundo donax.</title>
        <authorList>
            <person name="Barrero R.A."/>
            <person name="Guerrero F.D."/>
            <person name="Moolhuijzen P."/>
            <person name="Goolsby J.A."/>
            <person name="Tidwell J."/>
            <person name="Bellgard S.E."/>
            <person name="Bellgard M.I."/>
        </authorList>
    </citation>
    <scope>NUCLEOTIDE SEQUENCE</scope>
    <source>
        <tissue evidence="2">Shoot tissue taken approximately 20 cm above the soil surface</tissue>
    </source>
</reference>
<evidence type="ECO:0000313" key="2">
    <source>
        <dbReference type="EMBL" id="JAD49190.1"/>
    </source>
</evidence>
<organism evidence="2">
    <name type="scientific">Arundo donax</name>
    <name type="common">Giant reed</name>
    <name type="synonym">Donax arundinaceus</name>
    <dbReference type="NCBI Taxonomy" id="35708"/>
    <lineage>
        <taxon>Eukaryota</taxon>
        <taxon>Viridiplantae</taxon>
        <taxon>Streptophyta</taxon>
        <taxon>Embryophyta</taxon>
        <taxon>Tracheophyta</taxon>
        <taxon>Spermatophyta</taxon>
        <taxon>Magnoliopsida</taxon>
        <taxon>Liliopsida</taxon>
        <taxon>Poales</taxon>
        <taxon>Poaceae</taxon>
        <taxon>PACMAD clade</taxon>
        <taxon>Arundinoideae</taxon>
        <taxon>Arundineae</taxon>
        <taxon>Arundo</taxon>
    </lineage>
</organism>
<name>A0A0A9AJT5_ARUDO</name>
<reference evidence="2" key="1">
    <citation type="submission" date="2014-09" db="EMBL/GenBank/DDBJ databases">
        <authorList>
            <person name="Magalhaes I.L.F."/>
            <person name="Oliveira U."/>
            <person name="Santos F.R."/>
            <person name="Vidigal T.H.D.A."/>
            <person name="Brescovit A.D."/>
            <person name="Santos A.J."/>
        </authorList>
    </citation>
    <scope>NUCLEOTIDE SEQUENCE</scope>
    <source>
        <tissue evidence="2">Shoot tissue taken approximately 20 cm above the soil surface</tissue>
    </source>
</reference>
<feature type="region of interest" description="Disordered" evidence="1">
    <location>
        <begin position="1"/>
        <end position="23"/>
    </location>
</feature>
<dbReference type="AlphaFoldDB" id="A0A0A9AJT5"/>